<keyword evidence="3" id="KW-1185">Reference proteome</keyword>
<gene>
    <name evidence="2" type="ORF">BKM63_20575</name>
</gene>
<proteinExistence type="predicted"/>
<comment type="caution">
    <text evidence="2">The sequence shown here is derived from an EMBL/GenBank/DDBJ whole genome shotgun (WGS) entry which is preliminary data.</text>
</comment>
<evidence type="ECO:0000313" key="2">
    <source>
        <dbReference type="EMBL" id="OIV40335.1"/>
    </source>
</evidence>
<dbReference type="EMBL" id="MLFK01000010">
    <property type="protein sequence ID" value="OIV40335.1"/>
    <property type="molecule type" value="Genomic_DNA"/>
</dbReference>
<dbReference type="OrthoDB" id="673795at2"/>
<dbReference type="RefSeq" id="WP_071638458.1">
    <property type="nucleotide sequence ID" value="NZ_MLFK01000010.1"/>
</dbReference>
<accession>A0A1J7BNP9</accession>
<evidence type="ECO:0008006" key="4">
    <source>
        <dbReference type="Google" id="ProtNLM"/>
    </source>
</evidence>
<reference evidence="2 3" key="1">
    <citation type="submission" date="2016-10" db="EMBL/GenBank/DDBJ databases">
        <title>Draft Genome Sequence of Rhizobacteria Flavobacterium johnsoniae CI04.</title>
        <authorList>
            <person name="Bravo J.I."/>
            <person name="Lozano G.L."/>
            <person name="Handelsman J."/>
        </authorList>
    </citation>
    <scope>NUCLEOTIDE SEQUENCE [LARGE SCALE GENOMIC DNA]</scope>
    <source>
        <strain evidence="2 3">CI04</strain>
    </source>
</reference>
<evidence type="ECO:0000256" key="1">
    <source>
        <dbReference type="SAM" id="SignalP"/>
    </source>
</evidence>
<feature type="signal peptide" evidence="1">
    <location>
        <begin position="1"/>
        <end position="20"/>
    </location>
</feature>
<organism evidence="2 3">
    <name type="scientific">Flavobacterium johnsoniae</name>
    <name type="common">Cytophaga johnsonae</name>
    <dbReference type="NCBI Taxonomy" id="986"/>
    <lineage>
        <taxon>Bacteria</taxon>
        <taxon>Pseudomonadati</taxon>
        <taxon>Bacteroidota</taxon>
        <taxon>Flavobacteriia</taxon>
        <taxon>Flavobacteriales</taxon>
        <taxon>Flavobacteriaceae</taxon>
        <taxon>Flavobacterium</taxon>
    </lineage>
</organism>
<name>A0A1J7BNP9_FLAJO</name>
<evidence type="ECO:0000313" key="3">
    <source>
        <dbReference type="Proteomes" id="UP000182826"/>
    </source>
</evidence>
<dbReference type="AlphaFoldDB" id="A0A1J7BNP9"/>
<feature type="chain" id="PRO_5009643568" description="Bacteroides conjugative transposon TraI-like protein" evidence="1">
    <location>
        <begin position="21"/>
        <end position="204"/>
    </location>
</feature>
<keyword evidence="1" id="KW-0732">Signal</keyword>
<protein>
    <recommendedName>
        <fullName evidence="4">Bacteroides conjugative transposon TraI-like protein</fullName>
    </recommendedName>
</protein>
<dbReference type="Proteomes" id="UP000182826">
    <property type="component" value="Unassembled WGS sequence"/>
</dbReference>
<sequence>MKKLVLLLSGALLLSQGIQAQAKQRKELLLQIGALQVYMDYARKGYRAVSEGLSFIGDAKRGEVNLHRDYFASLLKINPKVRNYYKTAEIISLQLEILKTCRKTHADLKSSDLFHGDELDHIRRSFERLLDHCSRTLDELLIVTSDAALEIRDDQRTARIDALHKAMMEDYDFCISFSREAALLSVLKAADKKESKHAGVIYGL</sequence>